<sequence>RSARTRQAALRSLREAFAGRSLCEFLLERRLTLADSLERCLRKGKGEEQALAGAVLTLLCLQMGSGAEAEQLFRSLRPLLVSILTDGAASPVARQSCAAALGMCCYVAAADPE</sequence>
<accession>A0A7K7BGZ3</accession>
<feature type="domain" description="Interferon-related developmental regulator N-terminal" evidence="2">
    <location>
        <begin position="2"/>
        <end position="113"/>
    </location>
</feature>
<dbReference type="InterPro" id="IPR016024">
    <property type="entry name" value="ARM-type_fold"/>
</dbReference>
<comment type="caution">
    <text evidence="3">The sequence shown here is derived from an EMBL/GenBank/DDBJ whole genome shotgun (WGS) entry which is preliminary data.</text>
</comment>
<evidence type="ECO:0000256" key="1">
    <source>
        <dbReference type="ARBA" id="ARBA00008828"/>
    </source>
</evidence>
<keyword evidence="4" id="KW-1185">Reference proteome</keyword>
<dbReference type="Pfam" id="PF05004">
    <property type="entry name" value="IFRD"/>
    <property type="match status" value="1"/>
</dbReference>
<comment type="similarity">
    <text evidence="1">Belongs to the IFRD family.</text>
</comment>
<reference evidence="3 4" key="1">
    <citation type="submission" date="2019-09" db="EMBL/GenBank/DDBJ databases">
        <title>Bird 10,000 Genomes (B10K) Project - Family phase.</title>
        <authorList>
            <person name="Zhang G."/>
        </authorList>
    </citation>
    <scope>NUCLEOTIDE SEQUENCE [LARGE SCALE GENOMIC DNA]</scope>
    <source>
        <strain evidence="3">B10K-MSB-03</strain>
    </source>
</reference>
<protein>
    <submittedName>
        <fullName evidence="3">IFRD1 regulator</fullName>
    </submittedName>
</protein>
<dbReference type="InterPro" id="IPR039777">
    <property type="entry name" value="IFRD"/>
</dbReference>
<proteinExistence type="inferred from homology"/>
<dbReference type="Proteomes" id="UP000531938">
    <property type="component" value="Unassembled WGS sequence"/>
</dbReference>
<dbReference type="AlphaFoldDB" id="A0A7K7BGZ3"/>
<evidence type="ECO:0000313" key="3">
    <source>
        <dbReference type="EMBL" id="NWY07569.1"/>
    </source>
</evidence>
<organism evidence="3 4">
    <name type="scientific">Nothoprocta ornata</name>
    <dbReference type="NCBI Taxonomy" id="83376"/>
    <lineage>
        <taxon>Eukaryota</taxon>
        <taxon>Metazoa</taxon>
        <taxon>Chordata</taxon>
        <taxon>Craniata</taxon>
        <taxon>Vertebrata</taxon>
        <taxon>Euteleostomi</taxon>
        <taxon>Archelosauria</taxon>
        <taxon>Archosauria</taxon>
        <taxon>Dinosauria</taxon>
        <taxon>Saurischia</taxon>
        <taxon>Theropoda</taxon>
        <taxon>Coelurosauria</taxon>
        <taxon>Aves</taxon>
        <taxon>Palaeognathae</taxon>
        <taxon>Tinamiformes</taxon>
        <taxon>Tinamidae</taxon>
        <taxon>Nothoprocta</taxon>
    </lineage>
</organism>
<dbReference type="SUPFAM" id="SSF48371">
    <property type="entry name" value="ARM repeat"/>
    <property type="match status" value="1"/>
</dbReference>
<evidence type="ECO:0000259" key="2">
    <source>
        <dbReference type="Pfam" id="PF05004"/>
    </source>
</evidence>
<gene>
    <name evidence="3" type="primary">Ifrd1_1</name>
    <name evidence="3" type="ORF">NOTORN_R13749</name>
</gene>
<dbReference type="EMBL" id="VZSH01000418">
    <property type="protein sequence ID" value="NWY07569.1"/>
    <property type="molecule type" value="Genomic_DNA"/>
</dbReference>
<dbReference type="PANTHER" id="PTHR12354">
    <property type="entry name" value="INTERFERON-RELATED DEVELOPMENTAL REGULATOR"/>
    <property type="match status" value="1"/>
</dbReference>
<dbReference type="InterPro" id="IPR007701">
    <property type="entry name" value="Interferon-rel_develop_reg_N"/>
</dbReference>
<evidence type="ECO:0000313" key="4">
    <source>
        <dbReference type="Proteomes" id="UP000531938"/>
    </source>
</evidence>
<feature type="non-terminal residue" evidence="3">
    <location>
        <position position="1"/>
    </location>
</feature>
<feature type="non-terminal residue" evidence="3">
    <location>
        <position position="113"/>
    </location>
</feature>
<name>A0A7K7BGZ3_9AVES</name>
<dbReference type="PANTHER" id="PTHR12354:SF8">
    <property type="entry name" value="INTERFERON-RELATED DEVELOPMENTAL REGULATOR 2"/>
    <property type="match status" value="1"/>
</dbReference>